<proteinExistence type="predicted"/>
<keyword evidence="2" id="KW-1185">Reference proteome</keyword>
<protein>
    <submittedName>
        <fullName evidence="1">Uncharacterized protein</fullName>
    </submittedName>
</protein>
<sequence>MLVLAVTAMNFEACMPEFLPFARDVEGSLTASLEANASTIICPWQPFRASPMMNMRLYDLFGTMLRKWAMAFSLPAIRATAAFPAGTLECFESMNFAALSD</sequence>
<evidence type="ECO:0000313" key="1">
    <source>
        <dbReference type="EMBL" id="EOY31923.1"/>
    </source>
</evidence>
<dbReference type="HOGENOM" id="CLU_2296817_0_0_1"/>
<reference evidence="1 2" key="1">
    <citation type="journal article" date="2013" name="Genome Biol.">
        <title>The genome sequence of the most widely cultivated cacao type and its use to identify candidate genes regulating pod color.</title>
        <authorList>
            <person name="Motamayor J.C."/>
            <person name="Mockaitis K."/>
            <person name="Schmutz J."/>
            <person name="Haiminen N."/>
            <person name="Iii D.L."/>
            <person name="Cornejo O."/>
            <person name="Findley S.D."/>
            <person name="Zheng P."/>
            <person name="Utro F."/>
            <person name="Royaert S."/>
            <person name="Saski C."/>
            <person name="Jenkins J."/>
            <person name="Podicheti R."/>
            <person name="Zhao M."/>
            <person name="Scheffler B.E."/>
            <person name="Stack J.C."/>
            <person name="Feltus F.A."/>
            <person name="Mustiga G.M."/>
            <person name="Amores F."/>
            <person name="Phillips W."/>
            <person name="Marelli J.P."/>
            <person name="May G.D."/>
            <person name="Shapiro H."/>
            <person name="Ma J."/>
            <person name="Bustamante C.D."/>
            <person name="Schnell R.J."/>
            <person name="Main D."/>
            <person name="Gilbert D."/>
            <person name="Parida L."/>
            <person name="Kuhn D.N."/>
        </authorList>
    </citation>
    <scope>NUCLEOTIDE SEQUENCE [LARGE SCALE GENOMIC DNA]</scope>
    <source>
        <strain evidence="2">cv. Matina 1-6</strain>
    </source>
</reference>
<dbReference type="Gramene" id="EOY31923">
    <property type="protein sequence ID" value="EOY31923"/>
    <property type="gene ID" value="TCM_039288"/>
</dbReference>
<accession>A0A061GR85</accession>
<organism evidence="1 2">
    <name type="scientific">Theobroma cacao</name>
    <name type="common">Cacao</name>
    <name type="synonym">Cocoa</name>
    <dbReference type="NCBI Taxonomy" id="3641"/>
    <lineage>
        <taxon>Eukaryota</taxon>
        <taxon>Viridiplantae</taxon>
        <taxon>Streptophyta</taxon>
        <taxon>Embryophyta</taxon>
        <taxon>Tracheophyta</taxon>
        <taxon>Spermatophyta</taxon>
        <taxon>Magnoliopsida</taxon>
        <taxon>eudicotyledons</taxon>
        <taxon>Gunneridae</taxon>
        <taxon>Pentapetalae</taxon>
        <taxon>rosids</taxon>
        <taxon>malvids</taxon>
        <taxon>Malvales</taxon>
        <taxon>Malvaceae</taxon>
        <taxon>Byttnerioideae</taxon>
        <taxon>Theobroma</taxon>
    </lineage>
</organism>
<name>A0A061GR85_THECC</name>
<dbReference type="EMBL" id="CM001887">
    <property type="protein sequence ID" value="EOY31923.1"/>
    <property type="molecule type" value="Genomic_DNA"/>
</dbReference>
<dbReference type="Proteomes" id="UP000026915">
    <property type="component" value="Chromosome 9"/>
</dbReference>
<gene>
    <name evidence="1" type="ORF">TCM_039288</name>
</gene>
<evidence type="ECO:0000313" key="2">
    <source>
        <dbReference type="Proteomes" id="UP000026915"/>
    </source>
</evidence>
<dbReference type="InParanoid" id="A0A061GR85"/>
<dbReference type="AlphaFoldDB" id="A0A061GR85"/>